<dbReference type="PANTHER" id="PTHR48050">
    <property type="entry name" value="STEROL 3-BETA-GLUCOSYLTRANSFERASE"/>
    <property type="match status" value="1"/>
</dbReference>
<organism evidence="2 3">
    <name type="scientific">Symbiodinium pilosum</name>
    <name type="common">Dinoflagellate</name>
    <dbReference type="NCBI Taxonomy" id="2952"/>
    <lineage>
        <taxon>Eukaryota</taxon>
        <taxon>Sar</taxon>
        <taxon>Alveolata</taxon>
        <taxon>Dinophyceae</taxon>
        <taxon>Suessiales</taxon>
        <taxon>Symbiodiniaceae</taxon>
        <taxon>Symbiodinium</taxon>
    </lineage>
</organism>
<feature type="domain" description="Erythromycin biosynthesis protein CIII-like C-terminal" evidence="1">
    <location>
        <begin position="217"/>
        <end position="322"/>
    </location>
</feature>
<accession>A0A812V595</accession>
<dbReference type="FunFam" id="3.40.50.2000:FF:000009">
    <property type="entry name" value="Sterol 3-beta-glucosyltransferase UGT80A2"/>
    <property type="match status" value="1"/>
</dbReference>
<evidence type="ECO:0000259" key="1">
    <source>
        <dbReference type="Pfam" id="PF06722"/>
    </source>
</evidence>
<dbReference type="OrthoDB" id="420229at2759"/>
<evidence type="ECO:0000313" key="3">
    <source>
        <dbReference type="Proteomes" id="UP000649617"/>
    </source>
</evidence>
<dbReference type="InterPro" id="IPR010610">
    <property type="entry name" value="EryCIII-like_C"/>
</dbReference>
<keyword evidence="3" id="KW-1185">Reference proteome</keyword>
<evidence type="ECO:0000313" key="2">
    <source>
        <dbReference type="EMBL" id="CAE7618198.1"/>
    </source>
</evidence>
<dbReference type="InterPro" id="IPR050426">
    <property type="entry name" value="Glycosyltransferase_28"/>
</dbReference>
<name>A0A812V595_SYMPI</name>
<protein>
    <submittedName>
        <fullName evidence="2">UGT80B1 protein</fullName>
    </submittedName>
</protein>
<sequence length="344" mass="37135">MICDLVMPNVPKVQEIAKDCCVIAKHSDCRWGCVSPRHLLSRAAARVSVVHLQPLVPTRDFPHFSNTKACVDAIAAKTGDDGNAETYFLLDRFQHEFLQERLSAWYAELGVSMIRFEEDLLPMLRGERKEVLIVNTCCPELVPAVSDAGPHVHDVGPLADRLIPAGWEPPAGLETFLQASAQPPVCVGYGSMPFDKATMVVDALQGAGERAVFVGDALKCEEDEWVSANIFQVSSVPYPWLLPRCSMMLSHGGAGVVNSTLRAGIPPVISPLLGDQFLYASLLEKLGLGTQAGEMKTITVEEVASAIHKAKTCREAARAAGEALKARSYGPEVFTKVLVEAAAA</sequence>
<dbReference type="Pfam" id="PF06722">
    <property type="entry name" value="EryCIII-like_C"/>
    <property type="match status" value="1"/>
</dbReference>
<dbReference type="Proteomes" id="UP000649617">
    <property type="component" value="Unassembled WGS sequence"/>
</dbReference>
<dbReference type="SUPFAM" id="SSF53756">
    <property type="entry name" value="UDP-Glycosyltransferase/glycogen phosphorylase"/>
    <property type="match status" value="1"/>
</dbReference>
<reference evidence="2" key="1">
    <citation type="submission" date="2021-02" db="EMBL/GenBank/DDBJ databases">
        <authorList>
            <person name="Dougan E. K."/>
            <person name="Rhodes N."/>
            <person name="Thang M."/>
            <person name="Chan C."/>
        </authorList>
    </citation>
    <scope>NUCLEOTIDE SEQUENCE</scope>
</reference>
<dbReference type="PANTHER" id="PTHR48050:SF13">
    <property type="entry name" value="STEROL 3-BETA-GLUCOSYLTRANSFERASE UGT80A2"/>
    <property type="match status" value="1"/>
</dbReference>
<proteinExistence type="predicted"/>
<gene>
    <name evidence="2" type="primary">UGT80B1</name>
    <name evidence="2" type="ORF">SPIL2461_LOCUS16223</name>
</gene>
<dbReference type="AlphaFoldDB" id="A0A812V595"/>
<dbReference type="Gene3D" id="3.40.50.2000">
    <property type="entry name" value="Glycogen Phosphorylase B"/>
    <property type="match status" value="1"/>
</dbReference>
<dbReference type="EMBL" id="CAJNIZ010041879">
    <property type="protein sequence ID" value="CAE7618198.1"/>
    <property type="molecule type" value="Genomic_DNA"/>
</dbReference>
<dbReference type="GO" id="GO:0016906">
    <property type="term" value="F:sterol 3-beta-glucosyltransferase activity"/>
    <property type="evidence" value="ECO:0007669"/>
    <property type="project" value="UniProtKB-ARBA"/>
</dbReference>
<comment type="caution">
    <text evidence="2">The sequence shown here is derived from an EMBL/GenBank/DDBJ whole genome shotgun (WGS) entry which is preliminary data.</text>
</comment>